<dbReference type="Pfam" id="PF08379">
    <property type="entry name" value="Bact_transglu_N"/>
    <property type="match status" value="1"/>
</dbReference>
<dbReference type="KEGG" id="kak:Kalk_11115"/>
<dbReference type="GO" id="GO:0008233">
    <property type="term" value="F:peptidase activity"/>
    <property type="evidence" value="ECO:0007669"/>
    <property type="project" value="UniProtKB-KW"/>
</dbReference>
<protein>
    <submittedName>
        <fullName evidence="2">Cysteine protease</fullName>
    </submittedName>
</protein>
<dbReference type="InterPro" id="IPR002931">
    <property type="entry name" value="Transglutaminase-like"/>
</dbReference>
<dbReference type="AlphaFoldDB" id="A0A2K9LKQ8"/>
<reference evidence="3" key="1">
    <citation type="submission" date="2017-08" db="EMBL/GenBank/DDBJ databases">
        <title>Direct submision.</title>
        <authorList>
            <person name="Kim S.-J."/>
            <person name="Rhee S.-K."/>
        </authorList>
    </citation>
    <scope>NUCLEOTIDE SEQUENCE [LARGE SCALE GENOMIC DNA]</scope>
    <source>
        <strain evidence="3">GI5</strain>
    </source>
</reference>
<evidence type="ECO:0000259" key="1">
    <source>
        <dbReference type="SMART" id="SM00460"/>
    </source>
</evidence>
<dbReference type="SMART" id="SM00460">
    <property type="entry name" value="TGc"/>
    <property type="match status" value="1"/>
</dbReference>
<evidence type="ECO:0000313" key="3">
    <source>
        <dbReference type="Proteomes" id="UP000235116"/>
    </source>
</evidence>
<gene>
    <name evidence="2" type="ORF">Kalk_11115</name>
</gene>
<accession>A0A2K9LKQ8</accession>
<sequence>MKRYKIVHQTQYEYSVPVQLLPHTLRLRPREGHELRIESSKLDISPTATLRWRRDVEGNSVATATFNGSTQRLSIMSEIIIQQYDQAPLDFVVADYAVDYPFSYNEEEKLLLAPYMEATDDAETQPLSDWINAVWQPGENIQTFSLLLRINLRIHQSFTYRSREEEGVQSALKTLELGTGSCRDFVNVFLAVARKLGFAARFVSGYMHFSSSSTQPGSTHAWVEVFIPGAGWKGFDPTIGNIVGAEHIAMAVAKSPESVPPVSGAYHGRPGSTMHVNVWVTELT</sequence>
<dbReference type="PANTHER" id="PTHR33490:SF1">
    <property type="entry name" value="SLL1233 PROTEIN"/>
    <property type="match status" value="1"/>
</dbReference>
<dbReference type="Pfam" id="PF01841">
    <property type="entry name" value="Transglut_core"/>
    <property type="match status" value="1"/>
</dbReference>
<dbReference type="GO" id="GO:0006508">
    <property type="term" value="P:proteolysis"/>
    <property type="evidence" value="ECO:0007669"/>
    <property type="project" value="UniProtKB-KW"/>
</dbReference>
<name>A0A2K9LKQ8_9GAMM</name>
<dbReference type="OrthoDB" id="5438043at2"/>
<feature type="domain" description="Transglutaminase-like" evidence="1">
    <location>
        <begin position="174"/>
        <end position="239"/>
    </location>
</feature>
<organism evidence="2 3">
    <name type="scientific">Ketobacter alkanivorans</name>
    <dbReference type="NCBI Taxonomy" id="1917421"/>
    <lineage>
        <taxon>Bacteria</taxon>
        <taxon>Pseudomonadati</taxon>
        <taxon>Pseudomonadota</taxon>
        <taxon>Gammaproteobacteria</taxon>
        <taxon>Pseudomonadales</taxon>
        <taxon>Ketobacteraceae</taxon>
        <taxon>Ketobacter</taxon>
    </lineage>
</organism>
<proteinExistence type="predicted"/>
<keyword evidence="2" id="KW-0645">Protease</keyword>
<keyword evidence="3" id="KW-1185">Reference proteome</keyword>
<dbReference type="Proteomes" id="UP000235116">
    <property type="component" value="Chromosome"/>
</dbReference>
<dbReference type="EMBL" id="CP022684">
    <property type="protein sequence ID" value="AUM12939.1"/>
    <property type="molecule type" value="Genomic_DNA"/>
</dbReference>
<dbReference type="Gene3D" id="3.10.620.30">
    <property type="match status" value="1"/>
</dbReference>
<dbReference type="SUPFAM" id="SSF54001">
    <property type="entry name" value="Cysteine proteinases"/>
    <property type="match status" value="1"/>
</dbReference>
<dbReference type="PANTHER" id="PTHR33490">
    <property type="entry name" value="BLR5614 PROTEIN-RELATED"/>
    <property type="match status" value="1"/>
</dbReference>
<keyword evidence="2" id="KW-0378">Hydrolase</keyword>
<dbReference type="InterPro" id="IPR013589">
    <property type="entry name" value="Bac_transglu_N"/>
</dbReference>
<dbReference type="RefSeq" id="WP_101894319.1">
    <property type="nucleotide sequence ID" value="NZ_CP022684.1"/>
</dbReference>
<evidence type="ECO:0000313" key="2">
    <source>
        <dbReference type="EMBL" id="AUM12939.1"/>
    </source>
</evidence>
<dbReference type="InterPro" id="IPR038765">
    <property type="entry name" value="Papain-like_cys_pep_sf"/>
</dbReference>